<accession>A0A5A7RD37</accession>
<name>A0A5A7RD37_STRAF</name>
<comment type="caution">
    <text evidence="2">The sequence shown here is derived from an EMBL/GenBank/DDBJ whole genome shotgun (WGS) entry which is preliminary data.</text>
</comment>
<feature type="region of interest" description="Disordered" evidence="1">
    <location>
        <begin position="34"/>
        <end position="65"/>
    </location>
</feature>
<dbReference type="AlphaFoldDB" id="A0A5A7RD37"/>
<dbReference type="EMBL" id="BKCP01011959">
    <property type="protein sequence ID" value="GER55605.1"/>
    <property type="molecule type" value="Genomic_DNA"/>
</dbReference>
<dbReference type="Proteomes" id="UP000325081">
    <property type="component" value="Unassembled WGS sequence"/>
</dbReference>
<protein>
    <submittedName>
        <fullName evidence="2">UDP-glucose pyrophosphorylase 2</fullName>
    </submittedName>
</protein>
<evidence type="ECO:0000313" key="2">
    <source>
        <dbReference type="EMBL" id="GER55605.1"/>
    </source>
</evidence>
<dbReference type="OrthoDB" id="1920481at2759"/>
<reference evidence="3" key="1">
    <citation type="journal article" date="2019" name="Curr. Biol.">
        <title>Genome Sequence of Striga asiatica Provides Insight into the Evolution of Plant Parasitism.</title>
        <authorList>
            <person name="Yoshida S."/>
            <person name="Kim S."/>
            <person name="Wafula E.K."/>
            <person name="Tanskanen J."/>
            <person name="Kim Y.M."/>
            <person name="Honaas L."/>
            <person name="Yang Z."/>
            <person name="Spallek T."/>
            <person name="Conn C.E."/>
            <person name="Ichihashi Y."/>
            <person name="Cheong K."/>
            <person name="Cui S."/>
            <person name="Der J.P."/>
            <person name="Gundlach H."/>
            <person name="Jiao Y."/>
            <person name="Hori C."/>
            <person name="Ishida J.K."/>
            <person name="Kasahara H."/>
            <person name="Kiba T."/>
            <person name="Kim M.S."/>
            <person name="Koo N."/>
            <person name="Laohavisit A."/>
            <person name="Lee Y.H."/>
            <person name="Lumba S."/>
            <person name="McCourt P."/>
            <person name="Mortimer J.C."/>
            <person name="Mutuku J.M."/>
            <person name="Nomura T."/>
            <person name="Sasaki-Sekimoto Y."/>
            <person name="Seto Y."/>
            <person name="Wang Y."/>
            <person name="Wakatake T."/>
            <person name="Sakakibara H."/>
            <person name="Demura T."/>
            <person name="Yamaguchi S."/>
            <person name="Yoneyama K."/>
            <person name="Manabe R.I."/>
            <person name="Nelson D.C."/>
            <person name="Schulman A.H."/>
            <person name="Timko M.P."/>
            <person name="dePamphilis C.W."/>
            <person name="Choi D."/>
            <person name="Shirasu K."/>
        </authorList>
    </citation>
    <scope>NUCLEOTIDE SEQUENCE [LARGE SCALE GENOMIC DNA]</scope>
    <source>
        <strain evidence="3">cv. UVA1</strain>
    </source>
</reference>
<evidence type="ECO:0000313" key="3">
    <source>
        <dbReference type="Proteomes" id="UP000325081"/>
    </source>
</evidence>
<dbReference type="PANTHER" id="PTHR37248:SF1">
    <property type="entry name" value="TRANSLATION INITIATION FACTOR"/>
    <property type="match status" value="1"/>
</dbReference>
<gene>
    <name evidence="2" type="ORF">STAS_33272</name>
</gene>
<keyword evidence="3" id="KW-1185">Reference proteome</keyword>
<sequence length="148" mass="16336">MKHGMLVFATICKSLCKFSCGSCMFGAPKFRESPMAKRRGRPPKKPLSDEDNANQDGVELQKDEDAFQDHQGKTGICGTDKLQIRSLYKGILEIIQVVILNNKRFCVGVTPKTVGLPKCGEVILSVHGSPLGVYKEYNMETIQEAEDG</sequence>
<evidence type="ECO:0000256" key="1">
    <source>
        <dbReference type="SAM" id="MobiDB-lite"/>
    </source>
</evidence>
<proteinExistence type="predicted"/>
<organism evidence="2 3">
    <name type="scientific">Striga asiatica</name>
    <name type="common">Asiatic witchweed</name>
    <name type="synonym">Buchnera asiatica</name>
    <dbReference type="NCBI Taxonomy" id="4170"/>
    <lineage>
        <taxon>Eukaryota</taxon>
        <taxon>Viridiplantae</taxon>
        <taxon>Streptophyta</taxon>
        <taxon>Embryophyta</taxon>
        <taxon>Tracheophyta</taxon>
        <taxon>Spermatophyta</taxon>
        <taxon>Magnoliopsida</taxon>
        <taxon>eudicotyledons</taxon>
        <taxon>Gunneridae</taxon>
        <taxon>Pentapetalae</taxon>
        <taxon>asterids</taxon>
        <taxon>lamiids</taxon>
        <taxon>Lamiales</taxon>
        <taxon>Orobanchaceae</taxon>
        <taxon>Buchnereae</taxon>
        <taxon>Striga</taxon>
    </lineage>
</organism>
<dbReference type="PANTHER" id="PTHR37248">
    <property type="entry name" value="TRANSLATION INITIATION FACTOR"/>
    <property type="match status" value="1"/>
</dbReference>